<evidence type="ECO:0000259" key="1">
    <source>
        <dbReference type="Pfam" id="PF03364"/>
    </source>
</evidence>
<dbReference type="PANTHER" id="PTHR33824">
    <property type="entry name" value="POLYKETIDE CYCLASE/DEHYDRASE AND LIPID TRANSPORT SUPERFAMILY PROTEIN"/>
    <property type="match status" value="1"/>
</dbReference>
<dbReference type="Gene3D" id="3.30.530.20">
    <property type="match status" value="1"/>
</dbReference>
<dbReference type="PANTHER" id="PTHR33824:SF7">
    <property type="entry name" value="POLYKETIDE CYCLASE_DEHYDRASE AND LIPID TRANSPORT SUPERFAMILY PROTEIN"/>
    <property type="match status" value="1"/>
</dbReference>
<dbReference type="InterPro" id="IPR023393">
    <property type="entry name" value="START-like_dom_sf"/>
</dbReference>
<organism evidence="2 3">
    <name type="scientific">Actinomadura algeriensis</name>
    <dbReference type="NCBI Taxonomy" id="1679523"/>
    <lineage>
        <taxon>Bacteria</taxon>
        <taxon>Bacillati</taxon>
        <taxon>Actinomycetota</taxon>
        <taxon>Actinomycetes</taxon>
        <taxon>Streptosporangiales</taxon>
        <taxon>Thermomonosporaceae</taxon>
        <taxon>Actinomadura</taxon>
    </lineage>
</organism>
<protein>
    <submittedName>
        <fullName evidence="2">Membrane protein</fullName>
    </submittedName>
</protein>
<evidence type="ECO:0000313" key="3">
    <source>
        <dbReference type="Proteomes" id="UP000627838"/>
    </source>
</evidence>
<dbReference type="RefSeq" id="WP_192762124.1">
    <property type="nucleotide sequence ID" value="NZ_JADBDZ010000001.1"/>
</dbReference>
<reference evidence="2 3" key="1">
    <citation type="submission" date="2020-10" db="EMBL/GenBank/DDBJ databases">
        <title>Sequencing the genomes of 1000 actinobacteria strains.</title>
        <authorList>
            <person name="Klenk H.-P."/>
        </authorList>
    </citation>
    <scope>NUCLEOTIDE SEQUENCE [LARGE SCALE GENOMIC DNA]</scope>
    <source>
        <strain evidence="2 3">DSM 46744</strain>
    </source>
</reference>
<name>A0ABR9JZL3_9ACTN</name>
<dbReference type="Pfam" id="PF03364">
    <property type="entry name" value="Polyketide_cyc"/>
    <property type="match status" value="1"/>
</dbReference>
<dbReference type="InterPro" id="IPR005031">
    <property type="entry name" value="COQ10_START"/>
</dbReference>
<feature type="domain" description="Coenzyme Q-binding protein COQ10 START" evidence="1">
    <location>
        <begin position="10"/>
        <end position="114"/>
    </location>
</feature>
<dbReference type="InterPro" id="IPR047137">
    <property type="entry name" value="ORF3"/>
</dbReference>
<evidence type="ECO:0000313" key="2">
    <source>
        <dbReference type="EMBL" id="MBE1536022.1"/>
    </source>
</evidence>
<dbReference type="CDD" id="cd07817">
    <property type="entry name" value="SRPBCC_8"/>
    <property type="match status" value="1"/>
</dbReference>
<dbReference type="Proteomes" id="UP000627838">
    <property type="component" value="Unassembled WGS sequence"/>
</dbReference>
<dbReference type="SUPFAM" id="SSF55961">
    <property type="entry name" value="Bet v1-like"/>
    <property type="match status" value="1"/>
</dbReference>
<accession>A0ABR9JZL3</accession>
<gene>
    <name evidence="2" type="ORF">H4W34_005855</name>
</gene>
<keyword evidence="3" id="KW-1185">Reference proteome</keyword>
<comment type="caution">
    <text evidence="2">The sequence shown here is derived from an EMBL/GenBank/DDBJ whole genome shotgun (WGS) entry which is preliminary data.</text>
</comment>
<dbReference type="EMBL" id="JADBDZ010000001">
    <property type="protein sequence ID" value="MBE1536022.1"/>
    <property type="molecule type" value="Genomic_DNA"/>
</dbReference>
<sequence>MGTITEAVNVTVPVAVAYGQWTRSETFPRFMDGVREVRRIDDATTRWAARRGGVVREFDVTVVERLPEERIAWTSPDGPLHSGVVTFRRLDDTTTRVTVRLEFDPERMAARAGERAGALTRRLKGDLQRYKRLVEGRDRDAGGVRA</sequence>
<proteinExistence type="predicted"/>